<dbReference type="RefSeq" id="WP_127189949.1">
    <property type="nucleotide sequence ID" value="NZ_RZNJ01000009.1"/>
</dbReference>
<dbReference type="OrthoDB" id="7469880at2"/>
<proteinExistence type="predicted"/>
<gene>
    <name evidence="1" type="ORF">EMQ25_17740</name>
</gene>
<protein>
    <submittedName>
        <fullName evidence="1">Thermonuclease family protein</fullName>
    </submittedName>
</protein>
<evidence type="ECO:0000313" key="2">
    <source>
        <dbReference type="Proteomes" id="UP000281547"/>
    </source>
</evidence>
<dbReference type="Gene3D" id="2.40.50.90">
    <property type="match status" value="1"/>
</dbReference>
<dbReference type="Proteomes" id="UP000281547">
    <property type="component" value="Unassembled WGS sequence"/>
</dbReference>
<organism evidence="1 2">
    <name type="scientific">Arsenicitalea aurantiaca</name>
    <dbReference type="NCBI Taxonomy" id="1783274"/>
    <lineage>
        <taxon>Bacteria</taxon>
        <taxon>Pseudomonadati</taxon>
        <taxon>Pseudomonadota</taxon>
        <taxon>Alphaproteobacteria</taxon>
        <taxon>Hyphomicrobiales</taxon>
        <taxon>Devosiaceae</taxon>
        <taxon>Arsenicitalea</taxon>
    </lineage>
</organism>
<sequence>METCIVDGDTLWVDGEMIRLKGSDTPEPQTSIFGGRAEVELAHRASDRLMESLNTYNWTIERPGYDNPSRRRTLARFHIGNTTASQMLIDKGLAPDLAGW</sequence>
<dbReference type="EMBL" id="RZNJ01000009">
    <property type="protein sequence ID" value="RUT28237.1"/>
    <property type="molecule type" value="Genomic_DNA"/>
</dbReference>
<dbReference type="AlphaFoldDB" id="A0A433X2H6"/>
<evidence type="ECO:0000313" key="1">
    <source>
        <dbReference type="EMBL" id="RUT28237.1"/>
    </source>
</evidence>
<accession>A0A433X2H6</accession>
<dbReference type="SUPFAM" id="SSF50199">
    <property type="entry name" value="Staphylococcal nuclease"/>
    <property type="match status" value="1"/>
</dbReference>
<comment type="caution">
    <text evidence="1">The sequence shown here is derived from an EMBL/GenBank/DDBJ whole genome shotgun (WGS) entry which is preliminary data.</text>
</comment>
<reference evidence="1 2" key="1">
    <citation type="journal article" date="2016" name="Int. J. Syst. Evol. Microbiol.">
        <title>Arsenicitalea aurantiaca gen. nov., sp. nov., a new member of the family Hyphomicrobiaceae, isolated from high-arsenic sediment.</title>
        <authorList>
            <person name="Mu Y."/>
            <person name="Zhou L."/>
            <person name="Zeng X.C."/>
            <person name="Liu L."/>
            <person name="Pan Y."/>
            <person name="Chen X."/>
            <person name="Wang J."/>
            <person name="Li S."/>
            <person name="Li W.J."/>
            <person name="Wang Y."/>
        </authorList>
    </citation>
    <scope>NUCLEOTIDE SEQUENCE [LARGE SCALE GENOMIC DNA]</scope>
    <source>
        <strain evidence="1 2">42-50</strain>
    </source>
</reference>
<dbReference type="InterPro" id="IPR035437">
    <property type="entry name" value="SNase_OB-fold_sf"/>
</dbReference>
<keyword evidence="2" id="KW-1185">Reference proteome</keyword>
<name>A0A433X2H6_9HYPH</name>